<dbReference type="SUPFAM" id="SSF54427">
    <property type="entry name" value="NTF2-like"/>
    <property type="match status" value="1"/>
</dbReference>
<sequence length="127" mass="13884">MPDTEAIRQTIANAEKHQNDLEEFVDLHTADALIVNIAGRRVLGRDAIREAMAHALATPLAKVLTKTEIVDIGFTTPDVALVSCVKRIFDEREESGGLPARGSLTYVVVREGDDWKIAFAQTTPVLS</sequence>
<protein>
    <submittedName>
        <fullName evidence="2">Uncharacterized protein (TIGR02246 family)</fullName>
    </submittedName>
</protein>
<dbReference type="InterPro" id="IPR032710">
    <property type="entry name" value="NTF2-like_dom_sf"/>
</dbReference>
<proteinExistence type="predicted"/>
<evidence type="ECO:0000313" key="3">
    <source>
        <dbReference type="Proteomes" id="UP000741013"/>
    </source>
</evidence>
<gene>
    <name evidence="2" type="ORF">JOM49_002494</name>
</gene>
<accession>A0ABS4PQ38</accession>
<evidence type="ECO:0000313" key="2">
    <source>
        <dbReference type="EMBL" id="MBP2180968.1"/>
    </source>
</evidence>
<dbReference type="Gene3D" id="3.10.450.50">
    <property type="match status" value="1"/>
</dbReference>
<reference evidence="2 3" key="1">
    <citation type="submission" date="2021-03" db="EMBL/GenBank/DDBJ databases">
        <title>Sequencing the genomes of 1000 actinobacteria strains.</title>
        <authorList>
            <person name="Klenk H.-P."/>
        </authorList>
    </citation>
    <scope>NUCLEOTIDE SEQUENCE [LARGE SCALE GENOMIC DNA]</scope>
    <source>
        <strain evidence="2 3">DSM 45510</strain>
    </source>
</reference>
<dbReference type="NCBIfam" id="TIGR02246">
    <property type="entry name" value="SgcJ/EcaC family oxidoreductase"/>
    <property type="match status" value="1"/>
</dbReference>
<dbReference type="Proteomes" id="UP000741013">
    <property type="component" value="Unassembled WGS sequence"/>
</dbReference>
<dbReference type="Pfam" id="PF14534">
    <property type="entry name" value="DUF4440"/>
    <property type="match status" value="1"/>
</dbReference>
<comment type="caution">
    <text evidence="2">The sequence shown here is derived from an EMBL/GenBank/DDBJ whole genome shotgun (WGS) entry which is preliminary data.</text>
</comment>
<keyword evidence="3" id="KW-1185">Reference proteome</keyword>
<dbReference type="InterPro" id="IPR027843">
    <property type="entry name" value="DUF4440"/>
</dbReference>
<name>A0ABS4PQ38_9PSEU</name>
<dbReference type="EMBL" id="JAGGMS010000001">
    <property type="protein sequence ID" value="MBP2180968.1"/>
    <property type="molecule type" value="Genomic_DNA"/>
</dbReference>
<feature type="domain" description="DUF4440" evidence="1">
    <location>
        <begin position="17"/>
        <end position="117"/>
    </location>
</feature>
<dbReference type="RefSeq" id="WP_209664448.1">
    <property type="nucleotide sequence ID" value="NZ_JAGGMS010000001.1"/>
</dbReference>
<dbReference type="InterPro" id="IPR011944">
    <property type="entry name" value="Steroid_delta5-4_isomerase"/>
</dbReference>
<evidence type="ECO:0000259" key="1">
    <source>
        <dbReference type="Pfam" id="PF14534"/>
    </source>
</evidence>
<organism evidence="2 3">
    <name type="scientific">Amycolatopsis magusensis</name>
    <dbReference type="NCBI Taxonomy" id="882444"/>
    <lineage>
        <taxon>Bacteria</taxon>
        <taxon>Bacillati</taxon>
        <taxon>Actinomycetota</taxon>
        <taxon>Actinomycetes</taxon>
        <taxon>Pseudonocardiales</taxon>
        <taxon>Pseudonocardiaceae</taxon>
        <taxon>Amycolatopsis</taxon>
    </lineage>
</organism>